<dbReference type="OrthoDB" id="2359033at2759"/>
<name>A0A6S7FM62_PARCT</name>
<dbReference type="GO" id="GO:0005829">
    <property type="term" value="C:cytosol"/>
    <property type="evidence" value="ECO:0007669"/>
    <property type="project" value="TreeGrafter"/>
</dbReference>
<dbReference type="PANTHER" id="PTHR45774">
    <property type="entry name" value="BTB/POZ DOMAIN-CONTAINING"/>
    <property type="match status" value="1"/>
</dbReference>
<dbReference type="InterPro" id="IPR012983">
    <property type="entry name" value="PHR"/>
</dbReference>
<comment type="subcellular location">
    <subcellularLocation>
        <location evidence="1">Cytoplasm</location>
    </subcellularLocation>
</comment>
<dbReference type="GO" id="GO:0022008">
    <property type="term" value="P:neurogenesis"/>
    <property type="evidence" value="ECO:0007669"/>
    <property type="project" value="TreeGrafter"/>
</dbReference>
<dbReference type="EMBL" id="CACRXK020000097">
    <property type="protein sequence ID" value="CAB3978222.1"/>
    <property type="molecule type" value="Genomic_DNA"/>
</dbReference>
<evidence type="ECO:0000313" key="3">
    <source>
        <dbReference type="EMBL" id="CAB3978222.1"/>
    </source>
</evidence>
<dbReference type="AlphaFoldDB" id="A0A6S7FM62"/>
<organism evidence="3 4">
    <name type="scientific">Paramuricea clavata</name>
    <name type="common">Red gorgonian</name>
    <name type="synonym">Violescent sea-whip</name>
    <dbReference type="NCBI Taxonomy" id="317549"/>
    <lineage>
        <taxon>Eukaryota</taxon>
        <taxon>Metazoa</taxon>
        <taxon>Cnidaria</taxon>
        <taxon>Anthozoa</taxon>
        <taxon>Octocorallia</taxon>
        <taxon>Malacalcyonacea</taxon>
        <taxon>Plexauridae</taxon>
        <taxon>Paramuricea</taxon>
    </lineage>
</organism>
<sequence>MRDGPVDWQSTKNSVLDRNSHMFNNSDMSDISFTCKDSDQTFYAHKYVLATSSAVFHAMFYGDLAEKNSVVHLSDTDEKGLEEFLRFLYTDECNLTTDNVISVMYLSKKYLVLSLTEYVKAQLVRDTEPGNVLDILEQAIHFEEKDLEAKCWQVIEWRTSEVARSANFINIKQTTLASLLKRNNLTIQEVDLFQAVLKWTNYQCSQKSLELTTENRRSVIGEAVYDFRFNSMTQEEFAKHVSKSGLLTTDELVPIYEKFNKVESSLLKWKLPEREKAFKATNKNIRISRFSAFSKNEWSTFWQYSVGTSSSDDDYCLDSPSPSDRQSDRDYLSFSVDQHALFLGVRLFAASQVDYEHRGTTYKVNLTVNGVSANPSTNTWAISTTYKSDTKEHGIAGFDVMLKSPILVRENEVVRMDAGILGPRSHYGWRGETTVKVRGITVTFLDPDICTSRTCVSRGQFYQIILSV</sequence>
<dbReference type="Gene3D" id="1.25.40.420">
    <property type="match status" value="1"/>
</dbReference>
<dbReference type="InterPro" id="IPR000210">
    <property type="entry name" value="BTB/POZ_dom"/>
</dbReference>
<dbReference type="Proteomes" id="UP001152795">
    <property type="component" value="Unassembled WGS sequence"/>
</dbReference>
<keyword evidence="2" id="KW-0963">Cytoplasm</keyword>
<dbReference type="Gene3D" id="3.30.710.10">
    <property type="entry name" value="Potassium Channel Kv1.1, Chain A"/>
    <property type="match status" value="1"/>
</dbReference>
<dbReference type="Pfam" id="PF08005">
    <property type="entry name" value="PHR"/>
    <property type="match status" value="1"/>
</dbReference>
<gene>
    <name evidence="3" type="ORF">PACLA_8A088818</name>
</gene>
<dbReference type="Pfam" id="PF07707">
    <property type="entry name" value="BACK"/>
    <property type="match status" value="1"/>
</dbReference>
<dbReference type="SUPFAM" id="SSF54695">
    <property type="entry name" value="POZ domain"/>
    <property type="match status" value="1"/>
</dbReference>
<dbReference type="PANTHER" id="PTHR45774:SF3">
    <property type="entry name" value="BTB (POZ) DOMAIN-CONTAINING 2B-RELATED"/>
    <property type="match status" value="1"/>
</dbReference>
<accession>A0A6S7FM62</accession>
<keyword evidence="4" id="KW-1185">Reference proteome</keyword>
<protein>
    <submittedName>
        <fullName evidence="3">BTB POZ domain-containing 6-like</fullName>
    </submittedName>
</protein>
<comment type="caution">
    <text evidence="3">The sequence shown here is derived from an EMBL/GenBank/DDBJ whole genome shotgun (WGS) entry which is preliminary data.</text>
</comment>
<evidence type="ECO:0000256" key="2">
    <source>
        <dbReference type="ARBA" id="ARBA00022490"/>
    </source>
</evidence>
<reference evidence="3" key="1">
    <citation type="submission" date="2020-04" db="EMBL/GenBank/DDBJ databases">
        <authorList>
            <person name="Alioto T."/>
            <person name="Alioto T."/>
            <person name="Gomez Garrido J."/>
        </authorList>
    </citation>
    <scope>NUCLEOTIDE SEQUENCE</scope>
    <source>
        <strain evidence="3">A484AB</strain>
    </source>
</reference>
<evidence type="ECO:0000313" key="4">
    <source>
        <dbReference type="Proteomes" id="UP001152795"/>
    </source>
</evidence>
<dbReference type="PROSITE" id="PS50097">
    <property type="entry name" value="BTB"/>
    <property type="match status" value="1"/>
</dbReference>
<dbReference type="SMART" id="SM00225">
    <property type="entry name" value="BTB"/>
    <property type="match status" value="1"/>
</dbReference>
<dbReference type="Gene3D" id="2.60.120.820">
    <property type="entry name" value="PHR domain"/>
    <property type="match status" value="1"/>
</dbReference>
<dbReference type="InterPro" id="IPR011333">
    <property type="entry name" value="SKP1/BTB/POZ_sf"/>
</dbReference>
<proteinExistence type="predicted"/>
<dbReference type="Pfam" id="PF00651">
    <property type="entry name" value="BTB"/>
    <property type="match status" value="1"/>
</dbReference>
<evidence type="ECO:0000256" key="1">
    <source>
        <dbReference type="ARBA" id="ARBA00004496"/>
    </source>
</evidence>
<dbReference type="InterPro" id="IPR038648">
    <property type="entry name" value="PHR_sf"/>
</dbReference>
<dbReference type="InterPro" id="IPR011705">
    <property type="entry name" value="BACK"/>
</dbReference>
<dbReference type="SMART" id="SM00875">
    <property type="entry name" value="BACK"/>
    <property type="match status" value="1"/>
</dbReference>